<protein>
    <submittedName>
        <fullName evidence="10">Signal peptide peptidase SppA, 67K type</fullName>
    </submittedName>
</protein>
<dbReference type="eggNOG" id="COG0616">
    <property type="taxonomic scope" value="Bacteria"/>
</dbReference>
<evidence type="ECO:0000256" key="1">
    <source>
        <dbReference type="ARBA" id="ARBA00004370"/>
    </source>
</evidence>
<keyword evidence="3" id="KW-0645">Protease</keyword>
<dbReference type="InterPro" id="IPR004634">
    <property type="entry name" value="Pept_S49_pIV"/>
</dbReference>
<evidence type="ECO:0000256" key="3">
    <source>
        <dbReference type="ARBA" id="ARBA00022670"/>
    </source>
</evidence>
<feature type="active site" description="Proton donor/acceptor" evidence="7">
    <location>
        <position position="193"/>
    </location>
</feature>
<evidence type="ECO:0000313" key="11">
    <source>
        <dbReference type="Proteomes" id="UP000008641"/>
    </source>
</evidence>
<feature type="active site" description="Nucleophile" evidence="7">
    <location>
        <position position="390"/>
    </location>
</feature>
<sequence length="591" mass="66270">MKNFFSRVFSTIVGNLLTFSIILLVLIGFIFFSTLTSTPTKPIKDGSVLEITLDSPIMESEMDRIPMNIFHLSKKSNNSFYLEDILRAIKNAETDNRIRGISLKIEHFQGGFTQADDIRKALEDFKKSGKFIYAFTNNTSQTSYYIQTVADKIYQNPLGITMLQGLGAEVMFFKNFGDKYGIDFQVIRHGAYKSAVEPYLRNDLSPENREQITEYMNDIWTNISTKMAKDRKLSLIDFNTKVDSLYAFIPEKSKENKLIDELMQESQYDLMILKKLDDSATDLSKKAKNKHFVSLDNYILQLDSNSNKNKIGILYASGAIKEGDGFDGIQSKTYTEAIREMAEDDKIKAVVLRINSPGGSANASEQILYELDLLRKKKPVVVSFGDVAASGGYYIAQSSERIFANPSTITGSIGVLGMIPNVKKLANSVGITTDIAKTNANADQLKSLTNPLSADAERTMRKNIELIYHQFVSHISKNRKMTFEAVDKVGGGHVWSGTRAKELGLIDEFGNLQDAVNYAAKLVKLDTYSTEAFPKRKDAFEEFMASITGNNIDAKLAQELGTEGQALYKQIKLINEQKGIQLRMPFNVKIE</sequence>
<dbReference type="OrthoDB" id="9764363at2"/>
<dbReference type="NCBIfam" id="TIGR00706">
    <property type="entry name" value="SppA_dom"/>
    <property type="match status" value="1"/>
</dbReference>
<evidence type="ECO:0000256" key="5">
    <source>
        <dbReference type="ARBA" id="ARBA00022825"/>
    </source>
</evidence>
<dbReference type="GO" id="GO:0006465">
    <property type="term" value="P:signal peptide processing"/>
    <property type="evidence" value="ECO:0007669"/>
    <property type="project" value="InterPro"/>
</dbReference>
<dbReference type="AlphaFoldDB" id="F0NYN4"/>
<dbReference type="Proteomes" id="UP000008641">
    <property type="component" value="Chromosome"/>
</dbReference>
<dbReference type="CDD" id="cd07023">
    <property type="entry name" value="S49_Sppa_N_C"/>
    <property type="match status" value="1"/>
</dbReference>
<dbReference type="InterPro" id="IPR047217">
    <property type="entry name" value="S49_SppA_67K_type_N"/>
</dbReference>
<dbReference type="GO" id="GO:0008236">
    <property type="term" value="F:serine-type peptidase activity"/>
    <property type="evidence" value="ECO:0007669"/>
    <property type="project" value="UniProtKB-KW"/>
</dbReference>
<dbReference type="Pfam" id="PF01343">
    <property type="entry name" value="Peptidase_S49"/>
    <property type="match status" value="2"/>
</dbReference>
<keyword evidence="8" id="KW-1133">Transmembrane helix</keyword>
<comment type="subcellular location">
    <subcellularLocation>
        <location evidence="1">Membrane</location>
    </subcellularLocation>
</comment>
<dbReference type="GO" id="GO:0016020">
    <property type="term" value="C:membrane"/>
    <property type="evidence" value="ECO:0007669"/>
    <property type="project" value="UniProtKB-SubCell"/>
</dbReference>
<evidence type="ECO:0000256" key="4">
    <source>
        <dbReference type="ARBA" id="ARBA00022801"/>
    </source>
</evidence>
<dbReference type="HOGENOM" id="CLU_008856_1_1_10"/>
<dbReference type="CDD" id="cd07018">
    <property type="entry name" value="S49_SppA_67K_type"/>
    <property type="match status" value="1"/>
</dbReference>
<keyword evidence="11" id="KW-1185">Reference proteome</keyword>
<evidence type="ECO:0000256" key="7">
    <source>
        <dbReference type="PIRSR" id="PIRSR001217-1"/>
    </source>
</evidence>
<dbReference type="InterPro" id="IPR004635">
    <property type="entry name" value="Pept_S49_SppA"/>
</dbReference>
<reference evidence="11" key="2">
    <citation type="journal article" date="2011" name="Stand. Genomic Sci.">
        <title>Complete genome sequence of Weeksella virosa type strain (9751T).</title>
        <authorList>
            <person name="Lang E."/>
            <person name="Teshima H."/>
            <person name="Lucas S."/>
            <person name="Lapidus A."/>
            <person name="Hammon N."/>
            <person name="Deshpande S."/>
            <person name="Nolan M."/>
            <person name="Cheng J."/>
            <person name="Pitluck S."/>
            <person name="Liolios K."/>
            <person name="Pagani I."/>
            <person name="Mikhailova N."/>
            <person name="Ivanova N."/>
            <person name="Mavromatis K."/>
            <person name="Pati A."/>
            <person name="Tapia R."/>
            <person name="Han C."/>
            <person name="Goodwin L."/>
            <person name="Chen A."/>
            <person name="Palaniappan K."/>
            <person name="Land M."/>
            <person name="Hauser L."/>
            <person name="Chang Y."/>
            <person name="Jeffries C."/>
            <person name="Brambilla E."/>
            <person name="Kopitz M."/>
            <person name="Rohde M."/>
            <person name="Goker M."/>
            <person name="Tindall B."/>
            <person name="Detter J."/>
            <person name="Woyke T."/>
            <person name="Bristow J."/>
            <person name="Eisen J."/>
            <person name="Markowitz V."/>
            <person name="Hugenholtz P."/>
            <person name="Klenk H."/>
            <person name="Kyrpides N."/>
        </authorList>
    </citation>
    <scope>NUCLEOTIDE SEQUENCE [LARGE SCALE GENOMIC DNA]</scope>
    <source>
        <strain evidence="11">ATCC 43766 / DSM 16922 / JCM 21250 / NBRC 16016 / NCTC 11634 / CL345/78</strain>
    </source>
</reference>
<dbReference type="STRING" id="865938.Weevi_1464"/>
<evidence type="ECO:0000256" key="8">
    <source>
        <dbReference type="SAM" id="Phobius"/>
    </source>
</evidence>
<organism evidence="10 11">
    <name type="scientific">Weeksella virosa (strain ATCC 43766 / DSM 16922 / JCM 21250 / CCUG 30538 / CDC 9751 / IAM 14551 / NBRC 16016 / NCTC 11634 / CL345/78)</name>
    <dbReference type="NCBI Taxonomy" id="865938"/>
    <lineage>
        <taxon>Bacteria</taxon>
        <taxon>Pseudomonadati</taxon>
        <taxon>Bacteroidota</taxon>
        <taxon>Flavobacteriia</taxon>
        <taxon>Flavobacteriales</taxon>
        <taxon>Weeksellaceae</taxon>
        <taxon>Weeksella</taxon>
    </lineage>
</organism>
<feature type="transmembrane region" description="Helical" evidence="8">
    <location>
        <begin position="12"/>
        <end position="32"/>
    </location>
</feature>
<dbReference type="InterPro" id="IPR029045">
    <property type="entry name" value="ClpP/crotonase-like_dom_sf"/>
</dbReference>
<evidence type="ECO:0000259" key="9">
    <source>
        <dbReference type="Pfam" id="PF01343"/>
    </source>
</evidence>
<comment type="similarity">
    <text evidence="2">Belongs to the peptidase S49 family.</text>
</comment>
<proteinExistence type="inferred from homology"/>
<feature type="domain" description="Peptidase S49" evidence="9">
    <location>
        <begin position="125"/>
        <end position="266"/>
    </location>
</feature>
<dbReference type="PIRSF" id="PIRSF001217">
    <property type="entry name" value="Protease_4_SppA"/>
    <property type="match status" value="1"/>
</dbReference>
<accession>F0NYN4</accession>
<dbReference type="EMBL" id="CP002455">
    <property type="protein sequence ID" value="ADX68165.1"/>
    <property type="molecule type" value="Genomic_DNA"/>
</dbReference>
<dbReference type="KEGG" id="wvi:Weevi_1464"/>
<dbReference type="InterPro" id="IPR002142">
    <property type="entry name" value="Peptidase_S49"/>
</dbReference>
<evidence type="ECO:0000256" key="6">
    <source>
        <dbReference type="ARBA" id="ARBA00023136"/>
    </source>
</evidence>
<keyword evidence="6 8" id="KW-0472">Membrane</keyword>
<name>F0NYN4_WEEVC</name>
<dbReference type="Gene3D" id="3.90.226.10">
    <property type="entry name" value="2-enoyl-CoA Hydratase, Chain A, domain 1"/>
    <property type="match status" value="4"/>
</dbReference>
<keyword evidence="5" id="KW-0720">Serine protease</keyword>
<dbReference type="PANTHER" id="PTHR33209:SF1">
    <property type="entry name" value="PEPTIDASE S49 DOMAIN-CONTAINING PROTEIN"/>
    <property type="match status" value="1"/>
</dbReference>
<keyword evidence="4" id="KW-0378">Hydrolase</keyword>
<dbReference type="PANTHER" id="PTHR33209">
    <property type="entry name" value="PROTEASE 4"/>
    <property type="match status" value="1"/>
</dbReference>
<gene>
    <name evidence="10" type="ordered locus">Weevi_1464</name>
</gene>
<evidence type="ECO:0000313" key="10">
    <source>
        <dbReference type="EMBL" id="ADX68165.1"/>
    </source>
</evidence>
<dbReference type="NCBIfam" id="TIGR00705">
    <property type="entry name" value="SppA_67K"/>
    <property type="match status" value="1"/>
</dbReference>
<dbReference type="InterPro" id="IPR047272">
    <property type="entry name" value="S49_SppA_C"/>
</dbReference>
<evidence type="ECO:0000256" key="2">
    <source>
        <dbReference type="ARBA" id="ARBA00008683"/>
    </source>
</evidence>
<reference evidence="10 11" key="1">
    <citation type="journal article" date="2011" name="Stand. Genomic Sci.">
        <title>Complete genome sequence of Weeksella virosa type strain (9751).</title>
        <authorList>
            <person name="Lang E."/>
            <person name="Teshima H."/>
            <person name="Lucas S."/>
            <person name="Lapidus A."/>
            <person name="Hammon N."/>
            <person name="Deshpande S."/>
            <person name="Nolan M."/>
            <person name="Cheng J.F."/>
            <person name="Pitluck S."/>
            <person name="Liolios K."/>
            <person name="Pagani I."/>
            <person name="Mikhailova N."/>
            <person name="Ivanova N."/>
            <person name="Mavromatis K."/>
            <person name="Pati A."/>
            <person name="Tapia R."/>
            <person name="Han C."/>
            <person name="Goodwin L."/>
            <person name="Chen A."/>
            <person name="Palaniappan K."/>
            <person name="Land M."/>
            <person name="Hauser L."/>
            <person name="Chang Y.J."/>
            <person name="Jeffries C.D."/>
            <person name="Brambilla E.M."/>
            <person name="Kopitz M."/>
            <person name="Rohde M."/>
            <person name="Goker M."/>
            <person name="Tindall B.J."/>
            <person name="Detter J.C."/>
            <person name="Woyke T."/>
            <person name="Bristow J."/>
            <person name="Eisen J.A."/>
            <person name="Markowitz V."/>
            <person name="Hugenholtz P."/>
            <person name="Klenk H.P."/>
            <person name="Kyrpides N.C."/>
        </authorList>
    </citation>
    <scope>NUCLEOTIDE SEQUENCE [LARGE SCALE GENOMIC DNA]</scope>
    <source>
        <strain evidence="11">ATCC 43766 / DSM 16922 / JCM 21250 / NBRC 16016 / NCTC 11634 / CL345/78</strain>
    </source>
</reference>
<feature type="domain" description="Peptidase S49" evidence="9">
    <location>
        <begin position="374"/>
        <end position="525"/>
    </location>
</feature>
<dbReference type="RefSeq" id="WP_013598554.1">
    <property type="nucleotide sequence ID" value="NC_015144.1"/>
</dbReference>
<keyword evidence="8" id="KW-0812">Transmembrane</keyword>
<dbReference type="SUPFAM" id="SSF52096">
    <property type="entry name" value="ClpP/crotonase"/>
    <property type="match status" value="2"/>
</dbReference>